<evidence type="ECO:0000256" key="5">
    <source>
        <dbReference type="ARBA" id="ARBA00023125"/>
    </source>
</evidence>
<gene>
    <name evidence="10" type="ORF">M0R45_002991</name>
</gene>
<evidence type="ECO:0000313" key="10">
    <source>
        <dbReference type="EMBL" id="KAK9947362.1"/>
    </source>
</evidence>
<dbReference type="InterPro" id="IPR016177">
    <property type="entry name" value="DNA-bd_dom_sf"/>
</dbReference>
<dbReference type="GO" id="GO:0005634">
    <property type="term" value="C:nucleus"/>
    <property type="evidence" value="ECO:0007669"/>
    <property type="project" value="UniProtKB-SubCell"/>
</dbReference>
<sequence>MAMEMEEDLSSMVSSAGSTRRRKRTYQASVSSITGYLVQESKHVSHDSSLSANTKFKGVVPQQNGHWGAQIYANHNRVWLGTFDSEVEAAMAYDSAAIKLRNGECQRNFAWTKETDQEPYFQNLHSQEAVLTMIKDGSYQARFFRIPHGPPSGRQCSTSRGTGRV</sequence>
<dbReference type="InterPro" id="IPR036955">
    <property type="entry name" value="AP2/ERF_dom_sf"/>
</dbReference>
<reference evidence="10 11" key="1">
    <citation type="journal article" date="2023" name="G3 (Bethesda)">
        <title>A chromosome-length genome assembly and annotation of blackberry (Rubus argutus, cv. 'Hillquist').</title>
        <authorList>
            <person name="Bruna T."/>
            <person name="Aryal R."/>
            <person name="Dudchenko O."/>
            <person name="Sargent D.J."/>
            <person name="Mead D."/>
            <person name="Buti M."/>
            <person name="Cavallini A."/>
            <person name="Hytonen T."/>
            <person name="Andres J."/>
            <person name="Pham M."/>
            <person name="Weisz D."/>
            <person name="Mascagni F."/>
            <person name="Usai G."/>
            <person name="Natali L."/>
            <person name="Bassil N."/>
            <person name="Fernandez G.E."/>
            <person name="Lomsadze A."/>
            <person name="Armour M."/>
            <person name="Olukolu B."/>
            <person name="Poorten T."/>
            <person name="Britton C."/>
            <person name="Davik J."/>
            <person name="Ashrafi H."/>
            <person name="Aiden E.L."/>
            <person name="Borodovsky M."/>
            <person name="Worthington M."/>
        </authorList>
    </citation>
    <scope>NUCLEOTIDE SEQUENCE [LARGE SCALE GENOMIC DNA]</scope>
    <source>
        <strain evidence="10">PI 553951</strain>
    </source>
</reference>
<comment type="subcellular location">
    <subcellularLocation>
        <location evidence="1">Nucleus</location>
    </subcellularLocation>
</comment>
<dbReference type="PANTHER" id="PTHR31677:SF157">
    <property type="entry name" value="AP2_ERF DOMAIN-CONTAINING PROTEIN"/>
    <property type="match status" value="1"/>
</dbReference>
<feature type="domain" description="AP2/ERF" evidence="9">
    <location>
        <begin position="55"/>
        <end position="110"/>
    </location>
</feature>
<dbReference type="InterPro" id="IPR001471">
    <property type="entry name" value="AP2/ERF_dom"/>
</dbReference>
<protein>
    <recommendedName>
        <fullName evidence="9">AP2/ERF domain-containing protein</fullName>
    </recommendedName>
</protein>
<evidence type="ECO:0000256" key="6">
    <source>
        <dbReference type="ARBA" id="ARBA00023163"/>
    </source>
</evidence>
<dbReference type="PROSITE" id="PS51032">
    <property type="entry name" value="AP2_ERF"/>
    <property type="match status" value="1"/>
</dbReference>
<keyword evidence="3" id="KW-0936">Ethylene signaling pathway</keyword>
<evidence type="ECO:0000256" key="2">
    <source>
        <dbReference type="ARBA" id="ARBA00009089"/>
    </source>
</evidence>
<dbReference type="GO" id="GO:0009873">
    <property type="term" value="P:ethylene-activated signaling pathway"/>
    <property type="evidence" value="ECO:0007669"/>
    <property type="project" value="UniProtKB-KW"/>
</dbReference>
<dbReference type="SMART" id="SM00380">
    <property type="entry name" value="AP2"/>
    <property type="match status" value="1"/>
</dbReference>
<dbReference type="Gene3D" id="3.30.730.10">
    <property type="entry name" value="AP2/ERF domain"/>
    <property type="match status" value="1"/>
</dbReference>
<accession>A0AAW1YF53</accession>
<dbReference type="GO" id="GO:0003700">
    <property type="term" value="F:DNA-binding transcription factor activity"/>
    <property type="evidence" value="ECO:0007669"/>
    <property type="project" value="InterPro"/>
</dbReference>
<evidence type="ECO:0000256" key="1">
    <source>
        <dbReference type="ARBA" id="ARBA00004123"/>
    </source>
</evidence>
<name>A0AAW1YF53_RUBAR</name>
<dbReference type="FunFam" id="3.30.730.10:FF:000008">
    <property type="entry name" value="AP2 domain-containing protein RAP2.8"/>
    <property type="match status" value="1"/>
</dbReference>
<keyword evidence="5" id="KW-0238">DNA-binding</keyword>
<dbReference type="CDD" id="cd00018">
    <property type="entry name" value="AP2"/>
    <property type="match status" value="1"/>
</dbReference>
<evidence type="ECO:0000256" key="4">
    <source>
        <dbReference type="ARBA" id="ARBA00023015"/>
    </source>
</evidence>
<dbReference type="EMBL" id="JBEDUW010000001">
    <property type="protein sequence ID" value="KAK9947362.1"/>
    <property type="molecule type" value="Genomic_DNA"/>
</dbReference>
<keyword evidence="4" id="KW-0805">Transcription regulation</keyword>
<comment type="caution">
    <text evidence="10">The sequence shown here is derived from an EMBL/GenBank/DDBJ whole genome shotgun (WGS) entry which is preliminary data.</text>
</comment>
<feature type="region of interest" description="Disordered" evidence="8">
    <location>
        <begin position="1"/>
        <end position="24"/>
    </location>
</feature>
<proteinExistence type="inferred from homology"/>
<dbReference type="SUPFAM" id="SSF54171">
    <property type="entry name" value="DNA-binding domain"/>
    <property type="match status" value="1"/>
</dbReference>
<dbReference type="AlphaFoldDB" id="A0AAW1YF53"/>
<keyword evidence="11" id="KW-1185">Reference proteome</keyword>
<dbReference type="Proteomes" id="UP001457282">
    <property type="component" value="Unassembled WGS sequence"/>
</dbReference>
<evidence type="ECO:0000256" key="8">
    <source>
        <dbReference type="SAM" id="MobiDB-lite"/>
    </source>
</evidence>
<evidence type="ECO:0000256" key="7">
    <source>
        <dbReference type="ARBA" id="ARBA00023242"/>
    </source>
</evidence>
<evidence type="ECO:0000259" key="9">
    <source>
        <dbReference type="PROSITE" id="PS51032"/>
    </source>
</evidence>
<keyword evidence="6" id="KW-0804">Transcription</keyword>
<dbReference type="PANTHER" id="PTHR31677">
    <property type="entry name" value="AP2 DOMAIN CLASS TRANSCRIPTION FACTOR"/>
    <property type="match status" value="1"/>
</dbReference>
<organism evidence="10 11">
    <name type="scientific">Rubus argutus</name>
    <name type="common">Southern blackberry</name>
    <dbReference type="NCBI Taxonomy" id="59490"/>
    <lineage>
        <taxon>Eukaryota</taxon>
        <taxon>Viridiplantae</taxon>
        <taxon>Streptophyta</taxon>
        <taxon>Embryophyta</taxon>
        <taxon>Tracheophyta</taxon>
        <taxon>Spermatophyta</taxon>
        <taxon>Magnoliopsida</taxon>
        <taxon>eudicotyledons</taxon>
        <taxon>Gunneridae</taxon>
        <taxon>Pentapetalae</taxon>
        <taxon>rosids</taxon>
        <taxon>fabids</taxon>
        <taxon>Rosales</taxon>
        <taxon>Rosaceae</taxon>
        <taxon>Rosoideae</taxon>
        <taxon>Rosoideae incertae sedis</taxon>
        <taxon>Rubus</taxon>
    </lineage>
</organism>
<keyword evidence="7" id="KW-0539">Nucleus</keyword>
<dbReference type="GO" id="GO:0003677">
    <property type="term" value="F:DNA binding"/>
    <property type="evidence" value="ECO:0007669"/>
    <property type="project" value="UniProtKB-KW"/>
</dbReference>
<comment type="similarity">
    <text evidence="2">Belongs to the AP2/ERF transcription factor family. RAV subfamily.</text>
</comment>
<evidence type="ECO:0000256" key="3">
    <source>
        <dbReference type="ARBA" id="ARBA00022745"/>
    </source>
</evidence>
<evidence type="ECO:0000313" key="11">
    <source>
        <dbReference type="Proteomes" id="UP001457282"/>
    </source>
</evidence>